<reference evidence="3 4" key="1">
    <citation type="submission" date="2015-09" db="EMBL/GenBank/DDBJ databases">
        <authorList>
            <consortium name="Pathogen Informatics"/>
        </authorList>
    </citation>
    <scope>NUCLEOTIDE SEQUENCE [LARGE SCALE GENOMIC DNA]</scope>
    <source>
        <strain evidence="3 4">2789STDY5608849</strain>
    </source>
</reference>
<feature type="transmembrane region" description="Helical" evidence="1">
    <location>
        <begin position="7"/>
        <end position="27"/>
    </location>
</feature>
<feature type="transmembrane region" description="Helical" evidence="1">
    <location>
        <begin position="117"/>
        <end position="140"/>
    </location>
</feature>
<accession>A0A173XW68</accession>
<feature type="transmembrane region" description="Helical" evidence="1">
    <location>
        <begin position="72"/>
        <end position="97"/>
    </location>
</feature>
<dbReference type="EMBL" id="CYYV01000002">
    <property type="protein sequence ID" value="CUN54658.1"/>
    <property type="molecule type" value="Genomic_DNA"/>
</dbReference>
<sequence>MKNKRFTAKILIDIGMTICLLLLMPYSLLSETAHEWIGMAMLVLFIAHHMLNRKWLLSIGKGKYNAFRVIQTVLVIIMFILMMGSMISGILLSNYIFKWIKISGTYMTARQIHMFCAYWGLVVMSLHLGFHWNIAVAMAGRLWEHPSVIRTWAARSVATTIAGYGLYAFYRRQIGDYLIMRMHFVFYDYEKGIFPFLLDYLAVMILIAFIGYYSGVFLKKTGKRKRKGSY</sequence>
<dbReference type="AlphaFoldDB" id="A0A173XW68"/>
<feature type="transmembrane region" description="Helical" evidence="1">
    <location>
        <begin position="193"/>
        <end position="218"/>
    </location>
</feature>
<feature type="domain" description="Flavinylation-associated cytochrome" evidence="2">
    <location>
        <begin position="74"/>
        <end position="132"/>
    </location>
</feature>
<dbReference type="InterPro" id="IPR025517">
    <property type="entry name" value="DUF4405"/>
</dbReference>
<evidence type="ECO:0000313" key="3">
    <source>
        <dbReference type="EMBL" id="CUN54658.1"/>
    </source>
</evidence>
<proteinExistence type="predicted"/>
<dbReference type="GO" id="GO:0016020">
    <property type="term" value="C:membrane"/>
    <property type="evidence" value="ECO:0007669"/>
    <property type="project" value="InterPro"/>
</dbReference>
<feature type="transmembrane region" description="Helical" evidence="1">
    <location>
        <begin position="152"/>
        <end position="170"/>
    </location>
</feature>
<keyword evidence="1" id="KW-0472">Membrane</keyword>
<dbReference type="GO" id="GO:0022904">
    <property type="term" value="P:respiratory electron transport chain"/>
    <property type="evidence" value="ECO:0007669"/>
    <property type="project" value="InterPro"/>
</dbReference>
<keyword evidence="1" id="KW-0812">Transmembrane</keyword>
<feature type="transmembrane region" description="Helical" evidence="1">
    <location>
        <begin position="33"/>
        <end position="51"/>
    </location>
</feature>
<dbReference type="RefSeq" id="WP_055226044.1">
    <property type="nucleotide sequence ID" value="NZ_CYYV01000002.1"/>
</dbReference>
<dbReference type="Proteomes" id="UP000095706">
    <property type="component" value="Unassembled WGS sequence"/>
</dbReference>
<dbReference type="SUPFAM" id="SSF81342">
    <property type="entry name" value="Transmembrane di-heme cytochromes"/>
    <property type="match status" value="1"/>
</dbReference>
<evidence type="ECO:0000313" key="4">
    <source>
        <dbReference type="Proteomes" id="UP000095706"/>
    </source>
</evidence>
<gene>
    <name evidence="3" type="ORF">ERS852406_00341</name>
</gene>
<protein>
    <recommendedName>
        <fullName evidence="2">Flavinylation-associated cytochrome domain-containing protein</fullName>
    </recommendedName>
</protein>
<evidence type="ECO:0000256" key="1">
    <source>
        <dbReference type="SAM" id="Phobius"/>
    </source>
</evidence>
<dbReference type="Pfam" id="PF14358">
    <property type="entry name" value="DUF4405"/>
    <property type="match status" value="1"/>
</dbReference>
<name>A0A173XW68_9FIRM</name>
<keyword evidence="1" id="KW-1133">Transmembrane helix</keyword>
<organism evidence="3 4">
    <name type="scientific">Fusicatenibacter saccharivorans</name>
    <dbReference type="NCBI Taxonomy" id="1150298"/>
    <lineage>
        <taxon>Bacteria</taxon>
        <taxon>Bacillati</taxon>
        <taxon>Bacillota</taxon>
        <taxon>Clostridia</taxon>
        <taxon>Lachnospirales</taxon>
        <taxon>Lachnospiraceae</taxon>
        <taxon>Fusicatenibacter</taxon>
    </lineage>
</organism>
<dbReference type="InterPro" id="IPR016174">
    <property type="entry name" value="Di-haem_cyt_TM"/>
</dbReference>
<evidence type="ECO:0000259" key="2">
    <source>
        <dbReference type="Pfam" id="PF14358"/>
    </source>
</evidence>